<dbReference type="RefSeq" id="WP_308948444.1">
    <property type="nucleotide sequence ID" value="NZ_JARXHW010000003.1"/>
</dbReference>
<evidence type="ECO:0000313" key="6">
    <source>
        <dbReference type="Proteomes" id="UP001225316"/>
    </source>
</evidence>
<dbReference type="InterPro" id="IPR000917">
    <property type="entry name" value="Sulfatase_N"/>
</dbReference>
<feature type="domain" description="Sulfatase N-terminal" evidence="4">
    <location>
        <begin position="36"/>
        <end position="351"/>
    </location>
</feature>
<dbReference type="PANTHER" id="PTHR45953:SF1">
    <property type="entry name" value="IDURONATE 2-SULFATASE"/>
    <property type="match status" value="1"/>
</dbReference>
<proteinExistence type="predicted"/>
<accession>A0ABU1AQE0</accession>
<evidence type="ECO:0000313" key="5">
    <source>
        <dbReference type="EMBL" id="MDQ8206385.1"/>
    </source>
</evidence>
<keyword evidence="6" id="KW-1185">Reference proteome</keyword>
<keyword evidence="3" id="KW-0732">Signal</keyword>
<keyword evidence="1" id="KW-0479">Metal-binding</keyword>
<protein>
    <submittedName>
        <fullName evidence="5">Sulfatase-like hydrolase/transferase</fullName>
    </submittedName>
</protein>
<dbReference type="EMBL" id="JARXHW010000003">
    <property type="protein sequence ID" value="MDQ8206385.1"/>
    <property type="molecule type" value="Genomic_DNA"/>
</dbReference>
<reference evidence="5 6" key="1">
    <citation type="submission" date="2023-04" db="EMBL/GenBank/DDBJ databases">
        <title>A novel bacteria isolated from coastal sediment.</title>
        <authorList>
            <person name="Liu X.-J."/>
            <person name="Du Z.-J."/>
        </authorList>
    </citation>
    <scope>NUCLEOTIDE SEQUENCE [LARGE SCALE GENOMIC DNA]</scope>
    <source>
        <strain evidence="5 6">SDUM461003</strain>
    </source>
</reference>
<comment type="caution">
    <text evidence="5">The sequence shown here is derived from an EMBL/GenBank/DDBJ whole genome shotgun (WGS) entry which is preliminary data.</text>
</comment>
<feature type="chain" id="PRO_5046038890" evidence="3">
    <location>
        <begin position="27"/>
        <end position="486"/>
    </location>
</feature>
<dbReference type="InterPro" id="IPR017850">
    <property type="entry name" value="Alkaline_phosphatase_core_sf"/>
</dbReference>
<dbReference type="CDD" id="cd16155">
    <property type="entry name" value="sulfatase_like"/>
    <property type="match status" value="1"/>
</dbReference>
<sequence>MPNIRKLIILALSIAAHCWGHTGATAEVNPTAEQANVVYIFMDDQRYNTIKALGQEDIITPNLDRLAARSFIFSNAYCFGGNTAAVCIPARNMNMTGNTFFHFNGGNTSGNNPRDNGKGYTFPKSMKAAGYETYNREKSGSANLPHIRTQFDYYGDINMVQEQRTGYAARSIINDAIEYLEKDRDTSKPFFMYLGIPGPHDPRLSAQEFHDMYDREKIPLPENYLPSHPWDIGKSTMLARDEMIEAWPRTEEAIRGHIEDYFAIITSMDVDIGRLLDKLDQMNLTKETLIIFSSDQGLAIGSHGLMGKQSLYDDVMKVPMMFAGPGIPQGSSDALMFIHDVYPTVCELTGAPIPQGIDGISMVPVIEGKVDTLREQLMFAYQRNQRAIRDERWKLIQFTEINKTLLFDLKKDPWETNNLADAPEYKEVVERMLNELKSEQAYYGDDQLLFAENPRDSYFKLPTQEDIRNIRKAKRERRAKDDDSDE</sequence>
<organism evidence="5 6">
    <name type="scientific">Thalassobacterium maritimum</name>
    <dbReference type="NCBI Taxonomy" id="3041265"/>
    <lineage>
        <taxon>Bacteria</taxon>
        <taxon>Pseudomonadati</taxon>
        <taxon>Verrucomicrobiota</taxon>
        <taxon>Opitutia</taxon>
        <taxon>Puniceicoccales</taxon>
        <taxon>Coraliomargaritaceae</taxon>
        <taxon>Thalassobacterium</taxon>
    </lineage>
</organism>
<name>A0ABU1AQE0_9BACT</name>
<dbReference type="Proteomes" id="UP001225316">
    <property type="component" value="Unassembled WGS sequence"/>
</dbReference>
<gene>
    <name evidence="5" type="ORF">QEH52_02615</name>
</gene>
<evidence type="ECO:0000256" key="3">
    <source>
        <dbReference type="SAM" id="SignalP"/>
    </source>
</evidence>
<dbReference type="SUPFAM" id="SSF53649">
    <property type="entry name" value="Alkaline phosphatase-like"/>
    <property type="match status" value="1"/>
</dbReference>
<evidence type="ECO:0000256" key="2">
    <source>
        <dbReference type="ARBA" id="ARBA00022801"/>
    </source>
</evidence>
<keyword evidence="2" id="KW-0378">Hydrolase</keyword>
<feature type="signal peptide" evidence="3">
    <location>
        <begin position="1"/>
        <end position="26"/>
    </location>
</feature>
<dbReference type="Gene3D" id="3.40.720.10">
    <property type="entry name" value="Alkaline Phosphatase, subunit A"/>
    <property type="match status" value="1"/>
</dbReference>
<dbReference type="Pfam" id="PF00884">
    <property type="entry name" value="Sulfatase"/>
    <property type="match status" value="1"/>
</dbReference>
<evidence type="ECO:0000256" key="1">
    <source>
        <dbReference type="ARBA" id="ARBA00022723"/>
    </source>
</evidence>
<dbReference type="PANTHER" id="PTHR45953">
    <property type="entry name" value="IDURONATE 2-SULFATASE"/>
    <property type="match status" value="1"/>
</dbReference>
<evidence type="ECO:0000259" key="4">
    <source>
        <dbReference type="Pfam" id="PF00884"/>
    </source>
</evidence>